<dbReference type="AlphaFoldDB" id="S7XGC6"/>
<dbReference type="GO" id="GO:0016020">
    <property type="term" value="C:membrane"/>
    <property type="evidence" value="ECO:0007669"/>
    <property type="project" value="UniProtKB-SubCell"/>
</dbReference>
<evidence type="ECO:0000256" key="7">
    <source>
        <dbReference type="ARBA" id="ARBA00023136"/>
    </source>
</evidence>
<dbReference type="SUPFAM" id="SSF57850">
    <property type="entry name" value="RING/U-box"/>
    <property type="match status" value="1"/>
</dbReference>
<evidence type="ECO:0000259" key="9">
    <source>
        <dbReference type="PROSITE" id="PS51292"/>
    </source>
</evidence>
<feature type="domain" description="RING-CH-type" evidence="9">
    <location>
        <begin position="17"/>
        <end position="78"/>
    </location>
</feature>
<reference evidence="11" key="1">
    <citation type="journal article" date="2013" name="PLoS Genet.">
        <title>The genome of Spraguea lophii and the basis of host-microsporidian interactions.</title>
        <authorList>
            <person name="Campbell S.E."/>
            <person name="Williams T.A."/>
            <person name="Yousuf A."/>
            <person name="Soanes D.M."/>
            <person name="Paszkiewicz K.H."/>
            <person name="Williams B.A.P."/>
        </authorList>
    </citation>
    <scope>NUCLEOTIDE SEQUENCE [LARGE SCALE GENOMIC DNA]</scope>
    <source>
        <strain evidence="11">42_110</strain>
    </source>
</reference>
<evidence type="ECO:0000256" key="6">
    <source>
        <dbReference type="ARBA" id="ARBA00022989"/>
    </source>
</evidence>
<comment type="subcellular location">
    <subcellularLocation>
        <location evidence="1">Membrane</location>
        <topology evidence="1">Multi-pass membrane protein</topology>
    </subcellularLocation>
</comment>
<name>S7XGC6_SPRLO</name>
<evidence type="ECO:0000256" key="4">
    <source>
        <dbReference type="ARBA" id="ARBA00022771"/>
    </source>
</evidence>
<keyword evidence="3" id="KW-0479">Metal-binding</keyword>
<feature type="transmembrane region" description="Helical" evidence="8">
    <location>
        <begin position="97"/>
        <end position="126"/>
    </location>
</feature>
<dbReference type="EMBL" id="ATCN01001045">
    <property type="protein sequence ID" value="EPR78089.1"/>
    <property type="molecule type" value="Genomic_DNA"/>
</dbReference>
<keyword evidence="7 8" id="KW-0472">Membrane</keyword>
<keyword evidence="2 8" id="KW-0812">Transmembrane</keyword>
<keyword evidence="11" id="KW-1185">Reference proteome</keyword>
<organism evidence="10 11">
    <name type="scientific">Spraguea lophii (strain 42_110)</name>
    <name type="common">Microsporidian parasite</name>
    <dbReference type="NCBI Taxonomy" id="1358809"/>
    <lineage>
        <taxon>Eukaryota</taxon>
        <taxon>Fungi</taxon>
        <taxon>Fungi incertae sedis</taxon>
        <taxon>Microsporidia</taxon>
        <taxon>Spragueidae</taxon>
        <taxon>Spraguea</taxon>
    </lineage>
</organism>
<dbReference type="PANTHER" id="PTHR46283">
    <property type="entry name" value="E3 UBIQUITIN-PROTEIN LIGASE MARCH5"/>
    <property type="match status" value="1"/>
</dbReference>
<comment type="caution">
    <text evidence="10">The sequence shown here is derived from an EMBL/GenBank/DDBJ whole genome shotgun (WGS) entry which is preliminary data.</text>
</comment>
<proteinExistence type="predicted"/>
<evidence type="ECO:0000313" key="10">
    <source>
        <dbReference type="EMBL" id="EPR78089.1"/>
    </source>
</evidence>
<feature type="transmembrane region" description="Helical" evidence="8">
    <location>
        <begin position="194"/>
        <end position="212"/>
    </location>
</feature>
<feature type="transmembrane region" description="Helical" evidence="8">
    <location>
        <begin position="272"/>
        <end position="290"/>
    </location>
</feature>
<protein>
    <recommendedName>
        <fullName evidence="9">RING-CH-type domain-containing protein</fullName>
    </recommendedName>
</protein>
<evidence type="ECO:0000313" key="11">
    <source>
        <dbReference type="Proteomes" id="UP000014978"/>
    </source>
</evidence>
<dbReference type="Proteomes" id="UP000014978">
    <property type="component" value="Unassembled WGS sequence"/>
</dbReference>
<dbReference type="InterPro" id="IPR011016">
    <property type="entry name" value="Znf_RING-CH"/>
</dbReference>
<dbReference type="STRING" id="1358809.S7XGC6"/>
<dbReference type="GO" id="GO:0008270">
    <property type="term" value="F:zinc ion binding"/>
    <property type="evidence" value="ECO:0007669"/>
    <property type="project" value="UniProtKB-KW"/>
</dbReference>
<keyword evidence="4" id="KW-0863">Zinc-finger</keyword>
<accession>S7XGC6</accession>
<dbReference type="PROSITE" id="PS51292">
    <property type="entry name" value="ZF_RING_CH"/>
    <property type="match status" value="1"/>
</dbReference>
<evidence type="ECO:0000256" key="3">
    <source>
        <dbReference type="ARBA" id="ARBA00022723"/>
    </source>
</evidence>
<dbReference type="Gene3D" id="3.30.40.10">
    <property type="entry name" value="Zinc/RING finger domain, C3HC4 (zinc finger)"/>
    <property type="match status" value="1"/>
</dbReference>
<dbReference type="Pfam" id="PF12906">
    <property type="entry name" value="RINGv"/>
    <property type="match status" value="1"/>
</dbReference>
<sequence>MINQSHWNYFVISLKNYKTPMDKTCWICFQTDDKLYIRPCICKGDTKFVHKDCFLQYISRNNIIKKNCTVCKYDYQIERKSYAYLTLYSYYMKATNIFLSTFATSILLTIVLLILFFYGIACVAMMNFDINYLFLETYIIHDYLDFLRIVGGFFSIPVYLLKFLYDRRSPDRNIGILPIIFIIDFKGFSRRIHYYIIPVMVVIFTKILSKIIKKLDSHYFFEDNSFMHGEIVIHESSWSIRKIVATLAIPFVGSLIGRIFPFGNLTNSLLGSLFYMFILDSLFILNLFFLKKRNNSILIGNIEEESEQINSDMEDEDDIDLLKEMEAVDPVDLELFEKSLLE</sequence>
<feature type="transmembrane region" description="Helical" evidence="8">
    <location>
        <begin position="146"/>
        <end position="165"/>
    </location>
</feature>
<dbReference type="OrthoDB" id="264354at2759"/>
<dbReference type="VEuPathDB" id="MicrosporidiaDB:SLOPH_2295"/>
<dbReference type="InterPro" id="IPR013083">
    <property type="entry name" value="Znf_RING/FYVE/PHD"/>
</dbReference>
<keyword evidence="5" id="KW-0862">Zinc</keyword>
<dbReference type="SMART" id="SM00744">
    <property type="entry name" value="RINGv"/>
    <property type="match status" value="1"/>
</dbReference>
<dbReference type="InParanoid" id="S7XGC6"/>
<gene>
    <name evidence="10" type="ORF">SLOPH_2295</name>
</gene>
<evidence type="ECO:0000256" key="2">
    <source>
        <dbReference type="ARBA" id="ARBA00022692"/>
    </source>
</evidence>
<dbReference type="HOGENOM" id="CLU_811757_0_0_1"/>
<evidence type="ECO:0000256" key="5">
    <source>
        <dbReference type="ARBA" id="ARBA00022833"/>
    </source>
</evidence>
<dbReference type="OMA" id="DEWIRPC"/>
<evidence type="ECO:0000256" key="1">
    <source>
        <dbReference type="ARBA" id="ARBA00004141"/>
    </source>
</evidence>
<evidence type="ECO:0000256" key="8">
    <source>
        <dbReference type="SAM" id="Phobius"/>
    </source>
</evidence>
<keyword evidence="6 8" id="KW-1133">Transmembrane helix</keyword>